<dbReference type="SUPFAM" id="SSF55797">
    <property type="entry name" value="PR-1-like"/>
    <property type="match status" value="1"/>
</dbReference>
<name>A0A5B9WDI7_9BACT</name>
<dbReference type="PANTHER" id="PTHR31157:SF1">
    <property type="entry name" value="SCP DOMAIN-CONTAINING PROTEIN"/>
    <property type="match status" value="1"/>
</dbReference>
<keyword evidence="1" id="KW-0732">Signal</keyword>
<sequence precursor="true">MRTTILHGVIFSTLTMAATLVGYTPAARAQGTSAGPIGRLVHRLRHHQQPTTTWNAAAAAPAAVAQQPAAACDCSGSDPYGFASVLNRLRAAAGLHPLAYDADLSSWASQNNAAQCRRGIGHHVNPGCFQNCGWNHSSAEDVARGWMNSPGHRENLLSPSVSRFGIAYGPGPYWTLNAR</sequence>
<dbReference type="CDD" id="cd05379">
    <property type="entry name" value="CAP_bacterial"/>
    <property type="match status" value="1"/>
</dbReference>
<feature type="signal peptide" evidence="1">
    <location>
        <begin position="1"/>
        <end position="17"/>
    </location>
</feature>
<dbReference type="Gene3D" id="3.40.33.10">
    <property type="entry name" value="CAP"/>
    <property type="match status" value="1"/>
</dbReference>
<accession>A0A5B9WDI7</accession>
<dbReference type="KEGG" id="agv:OJF2_72920"/>
<dbReference type="Proteomes" id="UP000324233">
    <property type="component" value="Chromosome"/>
</dbReference>
<dbReference type="RefSeq" id="WP_148598103.1">
    <property type="nucleotide sequence ID" value="NZ_CP042997.1"/>
</dbReference>
<evidence type="ECO:0000313" key="3">
    <source>
        <dbReference type="EMBL" id="QEH38686.1"/>
    </source>
</evidence>
<reference evidence="3 4" key="1">
    <citation type="submission" date="2019-08" db="EMBL/GenBank/DDBJ databases">
        <title>Deep-cultivation of Planctomycetes and their phenomic and genomic characterization uncovers novel biology.</title>
        <authorList>
            <person name="Wiegand S."/>
            <person name="Jogler M."/>
            <person name="Boedeker C."/>
            <person name="Pinto D."/>
            <person name="Vollmers J."/>
            <person name="Rivas-Marin E."/>
            <person name="Kohn T."/>
            <person name="Peeters S.H."/>
            <person name="Heuer A."/>
            <person name="Rast P."/>
            <person name="Oberbeckmann S."/>
            <person name="Bunk B."/>
            <person name="Jeske O."/>
            <person name="Meyerdierks A."/>
            <person name="Storesund J.E."/>
            <person name="Kallscheuer N."/>
            <person name="Luecker S."/>
            <person name="Lage O.M."/>
            <person name="Pohl T."/>
            <person name="Merkel B.J."/>
            <person name="Hornburger P."/>
            <person name="Mueller R.-W."/>
            <person name="Bruemmer F."/>
            <person name="Labrenz M."/>
            <person name="Spormann A.M."/>
            <person name="Op den Camp H."/>
            <person name="Overmann J."/>
            <person name="Amann R."/>
            <person name="Jetten M.S.M."/>
            <person name="Mascher T."/>
            <person name="Medema M.H."/>
            <person name="Devos D.P."/>
            <person name="Kaster A.-K."/>
            <person name="Ovreas L."/>
            <person name="Rohde M."/>
            <person name="Galperin M.Y."/>
            <person name="Jogler C."/>
        </authorList>
    </citation>
    <scope>NUCLEOTIDE SEQUENCE [LARGE SCALE GENOMIC DNA]</scope>
    <source>
        <strain evidence="3 4">OJF2</strain>
    </source>
</reference>
<dbReference type="AlphaFoldDB" id="A0A5B9WDI7"/>
<feature type="chain" id="PRO_5022794433" evidence="1">
    <location>
        <begin position="18"/>
        <end position="179"/>
    </location>
</feature>
<evidence type="ECO:0000313" key="4">
    <source>
        <dbReference type="Proteomes" id="UP000324233"/>
    </source>
</evidence>
<organism evidence="3 4">
    <name type="scientific">Aquisphaera giovannonii</name>
    <dbReference type="NCBI Taxonomy" id="406548"/>
    <lineage>
        <taxon>Bacteria</taxon>
        <taxon>Pseudomonadati</taxon>
        <taxon>Planctomycetota</taxon>
        <taxon>Planctomycetia</taxon>
        <taxon>Isosphaerales</taxon>
        <taxon>Isosphaeraceae</taxon>
        <taxon>Aquisphaera</taxon>
    </lineage>
</organism>
<proteinExistence type="predicted"/>
<dbReference type="InterPro" id="IPR035940">
    <property type="entry name" value="CAP_sf"/>
</dbReference>
<gene>
    <name evidence="3" type="ORF">OJF2_72920</name>
</gene>
<dbReference type="PANTHER" id="PTHR31157">
    <property type="entry name" value="SCP DOMAIN-CONTAINING PROTEIN"/>
    <property type="match status" value="1"/>
</dbReference>
<dbReference type="EMBL" id="CP042997">
    <property type="protein sequence ID" value="QEH38686.1"/>
    <property type="molecule type" value="Genomic_DNA"/>
</dbReference>
<dbReference type="OrthoDB" id="9783944at2"/>
<feature type="domain" description="SCP" evidence="2">
    <location>
        <begin position="85"/>
        <end position="173"/>
    </location>
</feature>
<dbReference type="Pfam" id="PF00188">
    <property type="entry name" value="CAP"/>
    <property type="match status" value="1"/>
</dbReference>
<dbReference type="InterPro" id="IPR014044">
    <property type="entry name" value="CAP_dom"/>
</dbReference>
<evidence type="ECO:0000259" key="2">
    <source>
        <dbReference type="Pfam" id="PF00188"/>
    </source>
</evidence>
<keyword evidence="4" id="KW-1185">Reference proteome</keyword>
<evidence type="ECO:0000256" key="1">
    <source>
        <dbReference type="SAM" id="SignalP"/>
    </source>
</evidence>
<protein>
    <submittedName>
        <fullName evidence="3">Cysteine-rich secretory protein family protein</fullName>
    </submittedName>
</protein>